<protein>
    <submittedName>
        <fullName evidence="1">Uncharacterized protein</fullName>
    </submittedName>
</protein>
<evidence type="ECO:0000313" key="1">
    <source>
        <dbReference type="EMBL" id="SFC71956.1"/>
    </source>
</evidence>
<dbReference type="AlphaFoldDB" id="A0A1I1LG70"/>
<dbReference type="Proteomes" id="UP000198598">
    <property type="component" value="Unassembled WGS sequence"/>
</dbReference>
<evidence type="ECO:0000313" key="2">
    <source>
        <dbReference type="Proteomes" id="UP000198598"/>
    </source>
</evidence>
<organism evidence="1 2">
    <name type="scientific">Spirosoma endophyticum</name>
    <dbReference type="NCBI Taxonomy" id="662367"/>
    <lineage>
        <taxon>Bacteria</taxon>
        <taxon>Pseudomonadati</taxon>
        <taxon>Bacteroidota</taxon>
        <taxon>Cytophagia</taxon>
        <taxon>Cytophagales</taxon>
        <taxon>Cytophagaceae</taxon>
        <taxon>Spirosoma</taxon>
    </lineage>
</organism>
<gene>
    <name evidence="1" type="ORF">SAMN05216167_102228</name>
</gene>
<dbReference type="STRING" id="662367.SAMN05216167_102228"/>
<sequence length="187" mass="21330">MKSPNESWWPIDRLVLCSYSWLRRIRLCGCIGPLACLLLVGCNRHSFSNWFVEEVSKPNATKVTAVRLTSDYTILDVQFTNPGQTFYTHEKQVLPIGYICVSSGAKLVAAQGNRSYSLIKAKGIRTLPHVVKVDPFEQVRFSLYFERLDKGIETFDWVDTIVQDTHTFHYEFPGLYIANPVDGPPVR</sequence>
<proteinExistence type="predicted"/>
<keyword evidence="2" id="KW-1185">Reference proteome</keyword>
<name>A0A1I1LG70_9BACT</name>
<reference evidence="1 2" key="1">
    <citation type="submission" date="2016-10" db="EMBL/GenBank/DDBJ databases">
        <authorList>
            <person name="de Groot N.N."/>
        </authorList>
    </citation>
    <scope>NUCLEOTIDE SEQUENCE [LARGE SCALE GENOMIC DNA]</scope>
    <source>
        <strain evidence="1 2">DSM 26130</strain>
    </source>
</reference>
<accession>A0A1I1LG70</accession>
<dbReference type="EMBL" id="FOLQ01000002">
    <property type="protein sequence ID" value="SFC71956.1"/>
    <property type="molecule type" value="Genomic_DNA"/>
</dbReference>